<feature type="domain" description="PBC" evidence="4">
    <location>
        <begin position="1"/>
        <end position="97"/>
    </location>
</feature>
<proteinExistence type="predicted"/>
<evidence type="ECO:0000313" key="6">
    <source>
        <dbReference type="Proteomes" id="UP001233999"/>
    </source>
</evidence>
<dbReference type="Proteomes" id="UP001233999">
    <property type="component" value="Unassembled WGS sequence"/>
</dbReference>
<feature type="non-terminal residue" evidence="5">
    <location>
        <position position="97"/>
    </location>
</feature>
<evidence type="ECO:0000313" key="5">
    <source>
        <dbReference type="EMBL" id="KAJ9596831.1"/>
    </source>
</evidence>
<feature type="signal peptide" evidence="3">
    <location>
        <begin position="1"/>
        <end position="16"/>
    </location>
</feature>
<gene>
    <name evidence="5" type="ORF">L9F63_012087</name>
</gene>
<comment type="subcellular location">
    <subcellularLocation>
        <location evidence="1">Nucleus</location>
    </subcellularLocation>
</comment>
<name>A0AAD8ENN4_DIPPU</name>
<evidence type="ECO:0000256" key="3">
    <source>
        <dbReference type="SAM" id="SignalP"/>
    </source>
</evidence>
<dbReference type="GO" id="GO:0003700">
    <property type="term" value="F:DNA-binding transcription factor activity"/>
    <property type="evidence" value="ECO:0007669"/>
    <property type="project" value="InterPro"/>
</dbReference>
<evidence type="ECO:0000256" key="2">
    <source>
        <dbReference type="SAM" id="MobiDB-lite"/>
    </source>
</evidence>
<feature type="compositionally biased region" description="Low complexity" evidence="2">
    <location>
        <begin position="53"/>
        <end position="62"/>
    </location>
</feature>
<keyword evidence="3" id="KW-0732">Signal</keyword>
<keyword evidence="6" id="KW-1185">Reference proteome</keyword>
<dbReference type="InterPro" id="IPR005542">
    <property type="entry name" value="PBX_PBC_dom"/>
</dbReference>
<organism evidence="5 6">
    <name type="scientific">Diploptera punctata</name>
    <name type="common">Pacific beetle cockroach</name>
    <dbReference type="NCBI Taxonomy" id="6984"/>
    <lineage>
        <taxon>Eukaryota</taxon>
        <taxon>Metazoa</taxon>
        <taxon>Ecdysozoa</taxon>
        <taxon>Arthropoda</taxon>
        <taxon>Hexapoda</taxon>
        <taxon>Insecta</taxon>
        <taxon>Pterygota</taxon>
        <taxon>Neoptera</taxon>
        <taxon>Polyneoptera</taxon>
        <taxon>Dictyoptera</taxon>
        <taxon>Blattodea</taxon>
        <taxon>Blaberoidea</taxon>
        <taxon>Blaberidae</taxon>
        <taxon>Diplopterinae</taxon>
        <taxon>Diploptera</taxon>
    </lineage>
</organism>
<accession>A0AAD8ENN4</accession>
<feature type="region of interest" description="Disordered" evidence="2">
    <location>
        <begin position="47"/>
        <end position="75"/>
    </location>
</feature>
<reference evidence="5" key="1">
    <citation type="journal article" date="2023" name="IScience">
        <title>Live-bearing cockroach genome reveals convergent evolutionary mechanisms linked to viviparity in insects and beyond.</title>
        <authorList>
            <person name="Fouks B."/>
            <person name="Harrison M.C."/>
            <person name="Mikhailova A.A."/>
            <person name="Marchal E."/>
            <person name="English S."/>
            <person name="Carruthers M."/>
            <person name="Jennings E.C."/>
            <person name="Chiamaka E.L."/>
            <person name="Frigard R.A."/>
            <person name="Pippel M."/>
            <person name="Attardo G.M."/>
            <person name="Benoit J.B."/>
            <person name="Bornberg-Bauer E."/>
            <person name="Tobe S.S."/>
        </authorList>
    </citation>
    <scope>NUCLEOTIDE SEQUENCE</scope>
    <source>
        <strain evidence="5">Stay&amp;Tobe</strain>
    </source>
</reference>
<sequence>IFLVWLCNLMKKIVLSLRNTQEEEPPDPQLMRLDNMLIAEGVAGPEKGGGAGAAASASAAASGGPGQPDNAIEHSDYRAKLAQIRQIYHQELEKYEQ</sequence>
<evidence type="ECO:0000259" key="4">
    <source>
        <dbReference type="PROSITE" id="PS51978"/>
    </source>
</evidence>
<dbReference type="PROSITE" id="PS51978">
    <property type="entry name" value="PBC"/>
    <property type="match status" value="1"/>
</dbReference>
<dbReference type="AlphaFoldDB" id="A0AAD8ENN4"/>
<comment type="caution">
    <text evidence="5">The sequence shown here is derived from an EMBL/GenBank/DDBJ whole genome shotgun (WGS) entry which is preliminary data.</text>
</comment>
<protein>
    <recommendedName>
        <fullName evidence="4">PBC domain-containing protein</fullName>
    </recommendedName>
</protein>
<feature type="chain" id="PRO_5042183925" description="PBC domain-containing protein" evidence="3">
    <location>
        <begin position="17"/>
        <end position="97"/>
    </location>
</feature>
<dbReference type="EMBL" id="JASPKZ010001957">
    <property type="protein sequence ID" value="KAJ9596831.1"/>
    <property type="molecule type" value="Genomic_DNA"/>
</dbReference>
<reference evidence="5" key="2">
    <citation type="submission" date="2023-05" db="EMBL/GenBank/DDBJ databases">
        <authorList>
            <person name="Fouks B."/>
        </authorList>
    </citation>
    <scope>NUCLEOTIDE SEQUENCE</scope>
    <source>
        <strain evidence="5">Stay&amp;Tobe</strain>
        <tissue evidence="5">Testes</tissue>
    </source>
</reference>
<dbReference type="GO" id="GO:0005634">
    <property type="term" value="C:nucleus"/>
    <property type="evidence" value="ECO:0007669"/>
    <property type="project" value="UniProtKB-SubCell"/>
</dbReference>
<feature type="non-terminal residue" evidence="5">
    <location>
        <position position="1"/>
    </location>
</feature>
<dbReference type="Pfam" id="PF03792">
    <property type="entry name" value="PBC"/>
    <property type="match status" value="1"/>
</dbReference>
<evidence type="ECO:0000256" key="1">
    <source>
        <dbReference type="ARBA" id="ARBA00004123"/>
    </source>
</evidence>